<keyword evidence="2" id="KW-0472">Membrane</keyword>
<protein>
    <submittedName>
        <fullName evidence="4">Glycine/D-amino acid oxidase</fullName>
    </submittedName>
</protein>
<gene>
    <name evidence="4" type="ORF">SAMN02927914_01057</name>
</gene>
<sequence length="397" mass="43208">MHQAWKGKSVRYDIVIIGGAIVGSSIAYYLREEGFSGSIALIERDPQFAHAATTLSMASIRQQFSIPENIRLSQFTLKLFRRLKEEFGADADIGFREGGYLILAGENGLPILKANHEAQIAEGADIVFEDAEQLTRRFAWLSTEGISAGAYGRTGEGWFDAHAMLMLFRKALRDKKIDFITASVTAIARDGNRITGVSLDNGQTLEAGIVVNAAGPNAGKVAAFAGLALPVEPRKRNVFVFEAREKYSDMPLLVDPSGIYVRPEGSVYLTGGAEPEEGDGPADPKDFDVDWPLFEEVIWPVLATRIPAFEAIKPTRAWAGHYDYNTLDQNAVIGPHPQVGNFLFANGFSGHGLQQAPAVGKALAELIVHGGYRTVDCSAFGYSRVAEGRAFRELNVI</sequence>
<feature type="domain" description="FAD dependent oxidoreductase" evidence="3">
    <location>
        <begin position="13"/>
        <end position="366"/>
    </location>
</feature>
<dbReference type="InterPro" id="IPR006076">
    <property type="entry name" value="FAD-dep_OxRdtase"/>
</dbReference>
<dbReference type="Proteomes" id="UP000198588">
    <property type="component" value="Unassembled WGS sequence"/>
</dbReference>
<dbReference type="GO" id="GO:0005737">
    <property type="term" value="C:cytoplasm"/>
    <property type="evidence" value="ECO:0007669"/>
    <property type="project" value="TreeGrafter"/>
</dbReference>
<keyword evidence="1" id="KW-0560">Oxidoreductase</keyword>
<dbReference type="GO" id="GO:0016491">
    <property type="term" value="F:oxidoreductase activity"/>
    <property type="evidence" value="ECO:0007669"/>
    <property type="project" value="UniProtKB-KW"/>
</dbReference>
<proteinExistence type="predicted"/>
<evidence type="ECO:0000256" key="2">
    <source>
        <dbReference type="SAM" id="Phobius"/>
    </source>
</evidence>
<dbReference type="STRING" id="1165689.SAMN02927914_01057"/>
<keyword evidence="2" id="KW-1133">Transmembrane helix</keyword>
<dbReference type="PANTHER" id="PTHR13847:SF287">
    <property type="entry name" value="FAD-DEPENDENT OXIDOREDUCTASE DOMAIN-CONTAINING PROTEIN 1"/>
    <property type="match status" value="1"/>
</dbReference>
<feature type="transmembrane region" description="Helical" evidence="2">
    <location>
        <begin position="12"/>
        <end position="30"/>
    </location>
</feature>
<accession>A0A1G5W265</accession>
<reference evidence="4 5" key="1">
    <citation type="submission" date="2016-10" db="EMBL/GenBank/DDBJ databases">
        <authorList>
            <person name="de Groot N.N."/>
        </authorList>
    </citation>
    <scope>NUCLEOTIDE SEQUENCE [LARGE SCALE GENOMIC DNA]</scope>
    <source>
        <strain evidence="4 5">CGMCC 1.12097</strain>
    </source>
</reference>
<name>A0A1G5W265_9HYPH</name>
<dbReference type="EMBL" id="FMXM01000003">
    <property type="protein sequence ID" value="SDA52024.1"/>
    <property type="molecule type" value="Genomic_DNA"/>
</dbReference>
<evidence type="ECO:0000313" key="4">
    <source>
        <dbReference type="EMBL" id="SDA52024.1"/>
    </source>
</evidence>
<keyword evidence="2" id="KW-0812">Transmembrane</keyword>
<evidence type="ECO:0000259" key="3">
    <source>
        <dbReference type="Pfam" id="PF01266"/>
    </source>
</evidence>
<evidence type="ECO:0000313" key="5">
    <source>
        <dbReference type="Proteomes" id="UP000198588"/>
    </source>
</evidence>
<organism evidence="4 5">
    <name type="scientific">Mesorhizobium qingshengii</name>
    <dbReference type="NCBI Taxonomy" id="1165689"/>
    <lineage>
        <taxon>Bacteria</taxon>
        <taxon>Pseudomonadati</taxon>
        <taxon>Pseudomonadota</taxon>
        <taxon>Alphaproteobacteria</taxon>
        <taxon>Hyphomicrobiales</taxon>
        <taxon>Phyllobacteriaceae</taxon>
        <taxon>Mesorhizobium</taxon>
    </lineage>
</organism>
<dbReference type="PANTHER" id="PTHR13847">
    <property type="entry name" value="SARCOSINE DEHYDROGENASE-RELATED"/>
    <property type="match status" value="1"/>
</dbReference>
<dbReference type="GO" id="GO:0032981">
    <property type="term" value="P:mitochondrial respiratory chain complex I assembly"/>
    <property type="evidence" value="ECO:0007669"/>
    <property type="project" value="TreeGrafter"/>
</dbReference>
<dbReference type="Gene3D" id="3.50.50.60">
    <property type="entry name" value="FAD/NAD(P)-binding domain"/>
    <property type="match status" value="1"/>
</dbReference>
<dbReference type="SUPFAM" id="SSF51905">
    <property type="entry name" value="FAD/NAD(P)-binding domain"/>
    <property type="match status" value="1"/>
</dbReference>
<dbReference type="InterPro" id="IPR036188">
    <property type="entry name" value="FAD/NAD-bd_sf"/>
</dbReference>
<dbReference type="Pfam" id="PF01266">
    <property type="entry name" value="DAO"/>
    <property type="match status" value="1"/>
</dbReference>
<dbReference type="Gene3D" id="3.30.9.10">
    <property type="entry name" value="D-Amino Acid Oxidase, subunit A, domain 2"/>
    <property type="match status" value="1"/>
</dbReference>
<dbReference type="AlphaFoldDB" id="A0A1G5W265"/>
<evidence type="ECO:0000256" key="1">
    <source>
        <dbReference type="ARBA" id="ARBA00023002"/>
    </source>
</evidence>